<dbReference type="Proteomes" id="UP000665043">
    <property type="component" value="Chromosome"/>
</dbReference>
<evidence type="ECO:0000313" key="2">
    <source>
        <dbReference type="Proteomes" id="UP000665043"/>
    </source>
</evidence>
<reference evidence="1 2" key="1">
    <citation type="submission" date="2019-12" db="EMBL/GenBank/DDBJ databases">
        <title>The whole genome sequencing of a strain isolated from a Mars analog, Dalangtan Playa.</title>
        <authorList>
            <person name="Huang T."/>
        </authorList>
    </citation>
    <scope>NUCLEOTIDE SEQUENCE [LARGE SCALE GENOMIC DNA]</scope>
    <source>
        <strain evidence="1 2">DP4-553-S</strain>
    </source>
</reference>
<protein>
    <recommendedName>
        <fullName evidence="3">YqcI/YcgG family protein</fullName>
    </recommendedName>
</protein>
<accession>A0ABX7VNJ0</accession>
<dbReference type="PANTHER" id="PTHR40045">
    <property type="entry name" value="YCGG FAMILY PROTEIN"/>
    <property type="match status" value="1"/>
</dbReference>
<evidence type="ECO:0008006" key="3">
    <source>
        <dbReference type="Google" id="ProtNLM"/>
    </source>
</evidence>
<sequence length="240" mass="28330">MRLYTSEDLIRKPEDISHSHFSNYQAFLEKLADKQDRFPCIPAVQGSSLKHFRFGFLPRPGNVHAVETLADLLGQYSHSYKGFGRYTSLILLFENDKERSVADYEYLFWKLLTDLHDSDSFNWPAEIPVHPSEPLWEFCFHGERYFIYTATPSHHKRKSRSFPCFLLAFTPRWAFERFTSQPYALSIKEKIRQRLTAYDEVPPHPDLNTYGQGDNFEAKQYFLREDQTSSQSCPFHPKQR</sequence>
<keyword evidence="2" id="KW-1185">Reference proteome</keyword>
<dbReference type="InterPro" id="IPR014988">
    <property type="entry name" value="Uncharacterised_YqcI/YcgG"/>
</dbReference>
<dbReference type="RefSeq" id="WP_209366539.1">
    <property type="nucleotide sequence ID" value="NZ_CP046956.1"/>
</dbReference>
<dbReference type="Pfam" id="PF08892">
    <property type="entry name" value="YqcI_YcgG"/>
    <property type="match status" value="1"/>
</dbReference>
<proteinExistence type="predicted"/>
<dbReference type="PANTHER" id="PTHR40045:SF1">
    <property type="entry name" value="YQCI_YCGG FAMILY PROTEIN"/>
    <property type="match status" value="1"/>
</dbReference>
<organism evidence="1 2">
    <name type="scientific">Sediminibacillus dalangtanensis</name>
    <dbReference type="NCBI Taxonomy" id="2729421"/>
    <lineage>
        <taxon>Bacteria</taxon>
        <taxon>Bacillati</taxon>
        <taxon>Bacillota</taxon>
        <taxon>Bacilli</taxon>
        <taxon>Bacillales</taxon>
        <taxon>Bacillaceae</taxon>
        <taxon>Sediminibacillus</taxon>
    </lineage>
</organism>
<evidence type="ECO:0000313" key="1">
    <source>
        <dbReference type="EMBL" id="QTM98013.1"/>
    </source>
</evidence>
<gene>
    <name evidence="1" type="ORF">ERJ70_00945</name>
</gene>
<dbReference type="EMBL" id="CP046956">
    <property type="protein sequence ID" value="QTM98013.1"/>
    <property type="molecule type" value="Genomic_DNA"/>
</dbReference>
<name>A0ABX7VNJ0_9BACI</name>